<organism evidence="6 7">
    <name type="scientific">Paracoccus aestuarii</name>
    <dbReference type="NCBI Taxonomy" id="453842"/>
    <lineage>
        <taxon>Bacteria</taxon>
        <taxon>Pseudomonadati</taxon>
        <taxon>Pseudomonadota</taxon>
        <taxon>Alphaproteobacteria</taxon>
        <taxon>Rhodobacterales</taxon>
        <taxon>Paracoccaceae</taxon>
        <taxon>Paracoccus</taxon>
    </lineage>
</organism>
<dbReference type="InterPro" id="IPR027417">
    <property type="entry name" value="P-loop_NTPase"/>
</dbReference>
<dbReference type="PANTHER" id="PTHR46743">
    <property type="entry name" value="TEICHOIC ACIDS EXPORT ATP-BINDING PROTEIN TAGH"/>
    <property type="match status" value="1"/>
</dbReference>
<gene>
    <name evidence="6" type="ORF">D3P06_16995</name>
</gene>
<dbReference type="SUPFAM" id="SSF52540">
    <property type="entry name" value="P-loop containing nucleoside triphosphate hydrolases"/>
    <property type="match status" value="1"/>
</dbReference>
<evidence type="ECO:0000313" key="6">
    <source>
        <dbReference type="EMBL" id="RJK97303.1"/>
    </source>
</evidence>
<keyword evidence="2" id="KW-0813">Transport</keyword>
<reference evidence="6 7" key="1">
    <citation type="submission" date="2018-09" db="EMBL/GenBank/DDBJ databases">
        <title>Paracoccus onubensis nov. sp. a moderate halophilic bacterium isolated from Gruta de las Maravillas (Aracena, Spain).</title>
        <authorList>
            <person name="Jurado V."/>
            <person name="Gutierrez-Patricio S."/>
            <person name="Gonzalez-Pimentel J.L."/>
            <person name="Laiz L."/>
            <person name="Saiz-Jimenez C."/>
        </authorList>
    </citation>
    <scope>NUCLEOTIDE SEQUENCE [LARGE SCALE GENOMIC DNA]</scope>
    <source>
        <strain evidence="6 7">DSM 19484</strain>
    </source>
</reference>
<keyword evidence="4 6" id="KW-0067">ATP-binding</keyword>
<keyword evidence="3" id="KW-0547">Nucleotide-binding</keyword>
<evidence type="ECO:0000259" key="5">
    <source>
        <dbReference type="PROSITE" id="PS50893"/>
    </source>
</evidence>
<dbReference type="SMART" id="SM00382">
    <property type="entry name" value="AAA"/>
    <property type="match status" value="1"/>
</dbReference>
<dbReference type="InterPro" id="IPR003439">
    <property type="entry name" value="ABC_transporter-like_ATP-bd"/>
</dbReference>
<dbReference type="Gene3D" id="2.70.50.60">
    <property type="entry name" value="abc- transporter (atp binding component) like domain"/>
    <property type="match status" value="1"/>
</dbReference>
<dbReference type="CDD" id="cd10147">
    <property type="entry name" value="Wzt_C-like"/>
    <property type="match status" value="1"/>
</dbReference>
<dbReference type="InterPro" id="IPR050683">
    <property type="entry name" value="Bact_Polysacc_Export_ATP-bd"/>
</dbReference>
<dbReference type="Proteomes" id="UP000285530">
    <property type="component" value="Unassembled WGS sequence"/>
</dbReference>
<feature type="domain" description="ABC transporter" evidence="5">
    <location>
        <begin position="28"/>
        <end position="248"/>
    </location>
</feature>
<dbReference type="GO" id="GO:0005524">
    <property type="term" value="F:ATP binding"/>
    <property type="evidence" value="ECO:0007669"/>
    <property type="project" value="UniProtKB-KW"/>
</dbReference>
<dbReference type="InterPro" id="IPR003593">
    <property type="entry name" value="AAA+_ATPase"/>
</dbReference>
<proteinExistence type="inferred from homology"/>
<dbReference type="GO" id="GO:0016020">
    <property type="term" value="C:membrane"/>
    <property type="evidence" value="ECO:0007669"/>
    <property type="project" value="InterPro"/>
</dbReference>
<comment type="similarity">
    <text evidence="1">Belongs to the ABC transporter superfamily.</text>
</comment>
<dbReference type="RefSeq" id="WP_119887671.1">
    <property type="nucleotide sequence ID" value="NZ_QZEV01000142.1"/>
</dbReference>
<dbReference type="CDD" id="cd03220">
    <property type="entry name" value="ABC_KpsT_Wzt"/>
    <property type="match status" value="1"/>
</dbReference>
<dbReference type="GO" id="GO:0140359">
    <property type="term" value="F:ABC-type transporter activity"/>
    <property type="evidence" value="ECO:0007669"/>
    <property type="project" value="InterPro"/>
</dbReference>
<dbReference type="EMBL" id="QZEV01000142">
    <property type="protein sequence ID" value="RJK97303.1"/>
    <property type="molecule type" value="Genomic_DNA"/>
</dbReference>
<accession>A0A418ZPX0</accession>
<sequence length="432" mass="46602">MRGSIIATGLGKRYRRQSADQPRSLQEMMMRGFRRPPPEWFWGLRDVSFEVAPGRTVGVVGRNGAGKSSLLRLLSGVGRPDEGRVEVHGRVGALLDLGAGMTDDLTGRENTLLAGLIAGMTRDEVQGRFDEIVAFAELERFIDQPLRTYSSGMRLRLAFAVAIHVSPDILLVDEVLAVGDAAFQRKCLARIDEIKAAGCTIFFVSHDESMVSAICDEVLFLRDGRVVDYGPTADVLPQYLEFVSGGGPTGEAADVRLDNGRTLQTGKNRFGTLEAELAEVRLLGSEGQPVSHVLPGAPLVVEMQARGVGESTRGAIASVSVVRSTGEICFDTNTSLAEHPDLVAGIDGPATLRLRLDRLDLAEGDYFVDVGLHHHAWDQTYDSHVRAYPLRVLAVGHASGHGVLNPPLHWDIEAPFAAPVEAATRIAGGGQR</sequence>
<keyword evidence="7" id="KW-1185">Reference proteome</keyword>
<evidence type="ECO:0000256" key="4">
    <source>
        <dbReference type="ARBA" id="ARBA00022840"/>
    </source>
</evidence>
<dbReference type="GO" id="GO:0016887">
    <property type="term" value="F:ATP hydrolysis activity"/>
    <property type="evidence" value="ECO:0007669"/>
    <property type="project" value="InterPro"/>
</dbReference>
<dbReference type="Pfam" id="PF14524">
    <property type="entry name" value="Wzt_C"/>
    <property type="match status" value="1"/>
</dbReference>
<dbReference type="AlphaFoldDB" id="A0A418ZPX0"/>
<evidence type="ECO:0000256" key="2">
    <source>
        <dbReference type="ARBA" id="ARBA00022448"/>
    </source>
</evidence>
<dbReference type="Gene3D" id="3.40.50.300">
    <property type="entry name" value="P-loop containing nucleotide triphosphate hydrolases"/>
    <property type="match status" value="1"/>
</dbReference>
<name>A0A418ZPX0_9RHOB</name>
<dbReference type="OrthoDB" id="9778870at2"/>
<dbReference type="Pfam" id="PF00005">
    <property type="entry name" value="ABC_tran"/>
    <property type="match status" value="1"/>
</dbReference>
<dbReference type="PROSITE" id="PS50893">
    <property type="entry name" value="ABC_TRANSPORTER_2"/>
    <property type="match status" value="1"/>
</dbReference>
<evidence type="ECO:0000313" key="7">
    <source>
        <dbReference type="Proteomes" id="UP000285530"/>
    </source>
</evidence>
<dbReference type="PANTHER" id="PTHR46743:SF2">
    <property type="entry name" value="TEICHOIC ACIDS EXPORT ATP-BINDING PROTEIN TAGH"/>
    <property type="match status" value="1"/>
</dbReference>
<evidence type="ECO:0000256" key="3">
    <source>
        <dbReference type="ARBA" id="ARBA00022741"/>
    </source>
</evidence>
<comment type="caution">
    <text evidence="6">The sequence shown here is derived from an EMBL/GenBank/DDBJ whole genome shotgun (WGS) entry which is preliminary data.</text>
</comment>
<dbReference type="InterPro" id="IPR029439">
    <property type="entry name" value="Wzt_C"/>
</dbReference>
<protein>
    <submittedName>
        <fullName evidence="6">ABC transporter ATP-binding protein</fullName>
    </submittedName>
</protein>
<dbReference type="InterPro" id="IPR015860">
    <property type="entry name" value="ABC_transpr_TagH-like"/>
</dbReference>
<evidence type="ECO:0000256" key="1">
    <source>
        <dbReference type="ARBA" id="ARBA00005417"/>
    </source>
</evidence>